<accession>A0ABY4HLF7</accession>
<name>A0ABY4HLF7_9FLAO</name>
<dbReference type="EMBL" id="CP090145">
    <property type="protein sequence ID" value="UOX33413.1"/>
    <property type="molecule type" value="Genomic_DNA"/>
</dbReference>
<evidence type="ECO:0000259" key="3">
    <source>
        <dbReference type="Pfam" id="PF18962"/>
    </source>
</evidence>
<evidence type="ECO:0000313" key="6">
    <source>
        <dbReference type="Proteomes" id="UP000830454"/>
    </source>
</evidence>
<dbReference type="InterPro" id="IPR000033">
    <property type="entry name" value="LDLR_classB_rpt"/>
</dbReference>
<dbReference type="Pfam" id="PF21959">
    <property type="entry name" value="DUF6923"/>
    <property type="match status" value="1"/>
</dbReference>
<evidence type="ECO:0000313" key="5">
    <source>
        <dbReference type="EMBL" id="UOX33413.1"/>
    </source>
</evidence>
<dbReference type="SUPFAM" id="SSF101898">
    <property type="entry name" value="NHL repeat"/>
    <property type="match status" value="1"/>
</dbReference>
<dbReference type="Proteomes" id="UP000830454">
    <property type="component" value="Chromosome"/>
</dbReference>
<dbReference type="Gene3D" id="2.120.10.30">
    <property type="entry name" value="TolB, C-terminal domain"/>
    <property type="match status" value="2"/>
</dbReference>
<feature type="signal peptide" evidence="2">
    <location>
        <begin position="1"/>
        <end position="18"/>
    </location>
</feature>
<dbReference type="RefSeq" id="WP_246916039.1">
    <property type="nucleotide sequence ID" value="NZ_CP090145.1"/>
</dbReference>
<organism evidence="5 6">
    <name type="scientific">Flavobacterium sediminilitoris</name>
    <dbReference type="NCBI Taxonomy" id="2024526"/>
    <lineage>
        <taxon>Bacteria</taxon>
        <taxon>Pseudomonadati</taxon>
        <taxon>Bacteroidota</taxon>
        <taxon>Flavobacteriia</taxon>
        <taxon>Flavobacteriales</taxon>
        <taxon>Flavobacteriaceae</taxon>
        <taxon>Flavobacterium</taxon>
    </lineage>
</organism>
<feature type="chain" id="PRO_5046997309" evidence="2">
    <location>
        <begin position="19"/>
        <end position="351"/>
    </location>
</feature>
<dbReference type="InterPro" id="IPR054215">
    <property type="entry name" value="DUF6923"/>
</dbReference>
<dbReference type="Pfam" id="PF18962">
    <property type="entry name" value="Por_Secre_tail"/>
    <property type="match status" value="1"/>
</dbReference>
<dbReference type="InterPro" id="IPR026444">
    <property type="entry name" value="Secre_tail"/>
</dbReference>
<evidence type="ECO:0000259" key="4">
    <source>
        <dbReference type="Pfam" id="PF21959"/>
    </source>
</evidence>
<keyword evidence="6" id="KW-1185">Reference proteome</keyword>
<feature type="domain" description="DUF6923" evidence="4">
    <location>
        <begin position="80"/>
        <end position="192"/>
    </location>
</feature>
<dbReference type="InterPro" id="IPR011042">
    <property type="entry name" value="6-blade_b-propeller_TolB-like"/>
</dbReference>
<dbReference type="InterPro" id="IPR051200">
    <property type="entry name" value="Host-pathogen_enzymatic-act"/>
</dbReference>
<evidence type="ECO:0000256" key="1">
    <source>
        <dbReference type="ARBA" id="ARBA00022729"/>
    </source>
</evidence>
<sequence>MKKIVLSLLLIISLKNNAQVTDVVTNIDWPQDIITHNNDLYIVERSGQRIIKTDLTDATHQITTLVSGMINMYGVAIHTNYLYFSQNTTDKIFRIDLTATNPTPELVLSNALGAYSIAFKGDELYICERSNNKIVKINVTESNPVKTDVVTINTPEGLFFNGDDLYVSGNNDYKIYKVDTNNPNPTATVLTALSYGIHAQGMTVYNNELYFTQANVARVSKIDLSVANASPEIVVDSGLNGPRALAISGSNLFISDSSGDKISQLQLGTLSIHENTIADQSLSLVPNPANNVIQVRGLQELTNYSIYSYLGKKISSGNTNNNTFINIESLEKGVYFIHLEATKSTLQFIKI</sequence>
<feature type="domain" description="Secretion system C-terminal sorting" evidence="3">
    <location>
        <begin position="286"/>
        <end position="345"/>
    </location>
</feature>
<gene>
    <name evidence="5" type="ORF">LXD69_15410</name>
</gene>
<evidence type="ECO:0000256" key="2">
    <source>
        <dbReference type="SAM" id="SignalP"/>
    </source>
</evidence>
<keyword evidence="1 2" id="KW-0732">Signal</keyword>
<reference evidence="5" key="2">
    <citation type="submission" date="2022-04" db="EMBL/GenBank/DDBJ databases">
        <title>Complete Genome Sequence of Flavobacterium sediminilitoris YSM-43, Isolated from a Tidal Sediment.</title>
        <authorList>
            <person name="Lee P.A."/>
        </authorList>
    </citation>
    <scope>NUCLEOTIDE SEQUENCE</scope>
    <source>
        <strain evidence="5">YSM-43</strain>
    </source>
</reference>
<protein>
    <submittedName>
        <fullName evidence="5">T9SS type A sorting domain-containing protein</fullName>
    </submittedName>
</protein>
<dbReference type="PANTHER" id="PTHR47197:SF3">
    <property type="entry name" value="DIHYDRO-HEME D1 DEHYDROGENASE"/>
    <property type="match status" value="1"/>
</dbReference>
<dbReference type="NCBIfam" id="TIGR04183">
    <property type="entry name" value="Por_Secre_tail"/>
    <property type="match status" value="1"/>
</dbReference>
<proteinExistence type="predicted"/>
<dbReference type="PANTHER" id="PTHR47197">
    <property type="entry name" value="PROTEIN NIRF"/>
    <property type="match status" value="1"/>
</dbReference>
<reference evidence="5" key="1">
    <citation type="submission" date="2021-12" db="EMBL/GenBank/DDBJ databases">
        <authorList>
            <person name="Cha I.-T."/>
            <person name="Lee K.-E."/>
            <person name="Park S.-J."/>
        </authorList>
    </citation>
    <scope>NUCLEOTIDE SEQUENCE</scope>
    <source>
        <strain evidence="5">YSM-43</strain>
    </source>
</reference>
<dbReference type="SMART" id="SM00135">
    <property type="entry name" value="LY"/>
    <property type="match status" value="2"/>
</dbReference>